<reference evidence="1 2" key="1">
    <citation type="submission" date="2013-09" db="EMBL/GenBank/DDBJ databases">
        <title>Comparative genomics of Sd1617 to representative strains in evaluating its pathogenesis.</title>
        <authorList>
            <person name="Aksomboon Vongsawan A."/>
            <person name="Kapatral V."/>
            <person name="Vaisvil B."/>
            <person name="Serichantalergs O."/>
            <person name="Hale T.L."/>
            <person name="Mason C.J."/>
        </authorList>
    </citation>
    <scope>NUCLEOTIDE SEQUENCE [LARGE SCALE GENOMIC DNA]</scope>
    <source>
        <strain evidence="1 2">1617</strain>
    </source>
</reference>
<dbReference type="HOGENOM" id="CLU_2878670_0_0_6"/>
<evidence type="ECO:0000313" key="1">
    <source>
        <dbReference type="EMBL" id="AHA63808.1"/>
    </source>
</evidence>
<dbReference type="AlphaFoldDB" id="A0A0A6ZP24"/>
<dbReference type="Proteomes" id="UP000031647">
    <property type="component" value="Chromosome"/>
</dbReference>
<dbReference type="KEGG" id="sdz:Asd1617_00981"/>
<proteinExistence type="predicted"/>
<organism evidence="1 2">
    <name type="scientific">Shigella dysenteriae 1617</name>
    <dbReference type="NCBI Taxonomy" id="754093"/>
    <lineage>
        <taxon>Bacteria</taxon>
        <taxon>Pseudomonadati</taxon>
        <taxon>Pseudomonadota</taxon>
        <taxon>Gammaproteobacteria</taxon>
        <taxon>Enterobacterales</taxon>
        <taxon>Enterobacteriaceae</taxon>
        <taxon>Shigella</taxon>
    </lineage>
</organism>
<protein>
    <submittedName>
        <fullName evidence="1">Uncharacterized protein</fullName>
    </submittedName>
</protein>
<evidence type="ECO:0000313" key="2">
    <source>
        <dbReference type="Proteomes" id="UP000031647"/>
    </source>
</evidence>
<gene>
    <name evidence="1" type="ORF">Asd1617_00981</name>
</gene>
<sequence>MHHVFAASRKINELQNWHDFFIYVNVTQGIVPWIEKRKCYEVCIKSFTGCTDPGFCGFFSCRG</sequence>
<name>A0A0A6ZP24_SHIDY</name>
<dbReference type="EMBL" id="CP006736">
    <property type="protein sequence ID" value="AHA63808.1"/>
    <property type="molecule type" value="Genomic_DNA"/>
</dbReference>
<accession>A0A0A6ZP24</accession>